<dbReference type="Pfam" id="PF13289">
    <property type="entry name" value="SIR2_2"/>
    <property type="match status" value="1"/>
</dbReference>
<proteinExistence type="predicted"/>
<sequence>MAPTHPTVYRNGSDVSVKHNDVTEMVSQLMKSYCEIEIVVQQDVHGTLQAHARQRLEQQDLISQFVAVELDVNASIFHSGDARQIGNVLSTALLHPPAIRDALVSAKAFAATYKTPLRVRLRIDPATSPLHHLPWETLADPSKPDQFLFDNVRCIFSRYLFTRELRLPLLRAKQDMKALVAIANPQDLVGALTFTSEDIERQLAIARKALLPLPARVLAGPGSVTLTALMEALQEEVDILFLACHGVTGHMGNALWLEDGVGNGQLVTADFFAAQIGQLRRPPSLIILCSCQSAGNGTAERNELCALGPRLAMQGVPAVLAMQGLFSFASAEAYLPVFFKELAKHGEVDLAAASARSAIFQQHDWWMPVVFTRLDSARIWYPPGFDQTEGETDVWKVIVTNVRGRTCTPILGPAFSETLSGPRRALANDWVDIYRYPMSGRDVEDFPQVAQYLSTTRGELFLRRAFYRGLYNSLFERLGNLIPEDMREYDDDTLMQKLNYLLSVVGAKMRKSDTKDPHALLASHRLPVYITADPSNLLCDALTETGTVPRTRLLRWNTVASYRDMHLIEQASVPASKTPSADEPIIVKLFGDLDEPGSLVLTEDNYFEYLAKASSAHDAMPPSVRCRVIDSPLLFAGFQPDAWEFRVLLRSLLQMEGRDLLLKHNHFSVQMDPNSILDPGSARRYIDQYLNSKVKLQMYWGDVQAFVNELDARVNVKEHP</sequence>
<evidence type="ECO:0000259" key="1">
    <source>
        <dbReference type="Pfam" id="PF12770"/>
    </source>
</evidence>
<protein>
    <recommendedName>
        <fullName evidence="1">CHAT domain-containing protein</fullName>
    </recommendedName>
</protein>
<accession>A0A9Q6IA04</accession>
<gene>
    <name evidence="2" type="ORF">DMX08_29105</name>
</gene>
<organism evidence="2 3">
    <name type="scientific">Pseudomonas protegens</name>
    <dbReference type="NCBI Taxonomy" id="380021"/>
    <lineage>
        <taxon>Bacteria</taxon>
        <taxon>Pseudomonadati</taxon>
        <taxon>Pseudomonadota</taxon>
        <taxon>Gammaproteobacteria</taxon>
        <taxon>Pseudomonadales</taxon>
        <taxon>Pseudomonadaceae</taxon>
        <taxon>Pseudomonas</taxon>
    </lineage>
</organism>
<dbReference type="EMBL" id="QJRN01000027">
    <property type="protein sequence ID" value="PYC29726.1"/>
    <property type="molecule type" value="Genomic_DNA"/>
</dbReference>
<dbReference type="Proteomes" id="UP000248188">
    <property type="component" value="Unassembled WGS sequence"/>
</dbReference>
<evidence type="ECO:0000313" key="3">
    <source>
        <dbReference type="Proteomes" id="UP000248188"/>
    </source>
</evidence>
<comment type="caution">
    <text evidence="2">The sequence shown here is derived from an EMBL/GenBank/DDBJ whole genome shotgun (WGS) entry which is preliminary data.</text>
</comment>
<feature type="domain" description="CHAT" evidence="1">
    <location>
        <begin position="85"/>
        <end position="364"/>
    </location>
</feature>
<name>A0A9Q6IA04_9PSED</name>
<dbReference type="AlphaFoldDB" id="A0A9Q6IA04"/>
<dbReference type="InterPro" id="IPR024983">
    <property type="entry name" value="CHAT_dom"/>
</dbReference>
<evidence type="ECO:0000313" key="2">
    <source>
        <dbReference type="EMBL" id="PYC29726.1"/>
    </source>
</evidence>
<reference evidence="2 3" key="1">
    <citation type="submission" date="2018-06" db="EMBL/GenBank/DDBJ databases">
        <title>Pseudomonas diversity within urban Lake Michigan freshwaters.</title>
        <authorList>
            <person name="Batrich M."/>
            <person name="Hatzopoulos T."/>
            <person name="Putonti C."/>
        </authorList>
    </citation>
    <scope>NUCLEOTIDE SEQUENCE [LARGE SCALE GENOMIC DNA]</scope>
    <source>
        <strain evidence="2 3">MB-090624</strain>
    </source>
</reference>
<dbReference type="Pfam" id="PF12770">
    <property type="entry name" value="CHAT"/>
    <property type="match status" value="1"/>
</dbReference>